<organism evidence="3 4">
    <name type="scientific">Segatella copri</name>
    <dbReference type="NCBI Taxonomy" id="165179"/>
    <lineage>
        <taxon>Bacteria</taxon>
        <taxon>Pseudomonadati</taxon>
        <taxon>Bacteroidota</taxon>
        <taxon>Bacteroidia</taxon>
        <taxon>Bacteroidales</taxon>
        <taxon>Prevotellaceae</taxon>
        <taxon>Segatella</taxon>
    </lineage>
</organism>
<feature type="signal peptide" evidence="2">
    <location>
        <begin position="1"/>
        <end position="19"/>
    </location>
</feature>
<proteinExistence type="predicted"/>
<dbReference type="Gene3D" id="2.130.10.10">
    <property type="entry name" value="YVTN repeat-like/Quinoprotein amine dehydrogenase"/>
    <property type="match status" value="1"/>
</dbReference>
<dbReference type="PROSITE" id="PS51257">
    <property type="entry name" value="PROKAR_LIPOPROTEIN"/>
    <property type="match status" value="1"/>
</dbReference>
<feature type="compositionally biased region" description="Pro residues" evidence="1">
    <location>
        <begin position="452"/>
        <end position="464"/>
    </location>
</feature>
<feature type="region of interest" description="Disordered" evidence="1">
    <location>
        <begin position="438"/>
        <end position="466"/>
    </location>
</feature>
<name>A0AAW5IVY6_9BACT</name>
<dbReference type="SUPFAM" id="SSF50998">
    <property type="entry name" value="Quinoprotein alcohol dehydrogenase-like"/>
    <property type="match status" value="1"/>
</dbReference>
<gene>
    <name evidence="3" type="ORF">NNC55_05725</name>
</gene>
<reference evidence="3" key="1">
    <citation type="submission" date="2022-07" db="EMBL/GenBank/DDBJ databases">
        <title>Prevotella copri.</title>
        <authorList>
            <person name="Yang C."/>
        </authorList>
    </citation>
    <scope>NUCLEOTIDE SEQUENCE</scope>
    <source>
        <strain evidence="3">HF1476</strain>
    </source>
</reference>
<dbReference type="EMBL" id="JANDWN010000010">
    <property type="protein sequence ID" value="MCP9599454.1"/>
    <property type="molecule type" value="Genomic_DNA"/>
</dbReference>
<accession>A0AAW5IVY6</accession>
<sequence length="838" mass="91075">MKVFNSKLAAIGLAAFVFASCSDSNSDGTTNVPIASMNSKIIGSDLVQNTNAQELASRVFNYKSKIATKSRTIDETNKSYFSNIISMPEAPASIPADAKNLKDYPTWSLTPGTYYVAAGETVECNQPFSGVTLYVAGTFIQNGMNADDKTKIYILKGGKWKTNAQELVNGNATVYNYGTLEATNSQFTIKGTYLTDSDLNFPGDKLNIEGSCYIGGNLTAKELTNSGMCLNVKGNCNLGTSTLKINGNGSQYWEDPNAGIMNVDGTLTCGNLELCSGAKLYSGCAVKVSKDVNINSYATFDVSYLKADKIIQSSGTIFKLKNQSLIECDTYIDNNSSDNIDAQAGNAGSVIEGDNAVAVIKANKFAFNTGAPIENETMKFDCFMFRTPSATSKIVLDGKFYQQNLTTEIIPFFPGTHIYRIDQTDNISDVIINKTECNGQTGWKPGKDPEPEPTPTPTPKPSPLTPISVIEPDHTHDISATCVQPFEGKMYMSYHTRGKGHGSCLEVFEPVDANNEVKLLQYIYDSKGMLDWNHLMIYNANNAKQLYAVGSHALKAGTLGYIDITSSGLLNADPKTIVTEEGEKKEIKPLNILPLNANEKGTDENCIVYDSNSNRFIVATTKGYTTYDPATLNEIETVEKPGKAKHVAIGDNKIVTLVFTKQAQYNPSKNPAEAAKEWINAQIEVRDESADMKSTPEVTITTPAILPHYGKNAIAVKNGKIYACLGAAGLYCYDLQTGKELGHYQMPNPIIKDSKLGKVGDYKAYANGCFVGDDGKVYIAYGSYGVVVLKAGTLEAGNPETIAHREEGKSANYITVYNGYIYVAYGQKRLQVYQLTEN</sequence>
<protein>
    <submittedName>
        <fullName evidence="3">Uncharacterized protein</fullName>
    </submittedName>
</protein>
<evidence type="ECO:0000256" key="1">
    <source>
        <dbReference type="SAM" id="MobiDB-lite"/>
    </source>
</evidence>
<feature type="chain" id="PRO_5043969417" evidence="2">
    <location>
        <begin position="20"/>
        <end position="838"/>
    </location>
</feature>
<dbReference type="RefSeq" id="WP_254973535.1">
    <property type="nucleotide sequence ID" value="NZ_JANDWK010000010.1"/>
</dbReference>
<evidence type="ECO:0000313" key="3">
    <source>
        <dbReference type="EMBL" id="MCP9599454.1"/>
    </source>
</evidence>
<keyword evidence="2" id="KW-0732">Signal</keyword>
<dbReference type="AlphaFoldDB" id="A0AAW5IVY6"/>
<dbReference type="InterPro" id="IPR011047">
    <property type="entry name" value="Quinoprotein_ADH-like_sf"/>
</dbReference>
<dbReference type="InterPro" id="IPR015943">
    <property type="entry name" value="WD40/YVTN_repeat-like_dom_sf"/>
</dbReference>
<evidence type="ECO:0000313" key="4">
    <source>
        <dbReference type="Proteomes" id="UP001204486"/>
    </source>
</evidence>
<evidence type="ECO:0000256" key="2">
    <source>
        <dbReference type="SAM" id="SignalP"/>
    </source>
</evidence>
<dbReference type="Proteomes" id="UP001204486">
    <property type="component" value="Unassembled WGS sequence"/>
</dbReference>
<comment type="caution">
    <text evidence="3">The sequence shown here is derived from an EMBL/GenBank/DDBJ whole genome shotgun (WGS) entry which is preliminary data.</text>
</comment>